<protein>
    <submittedName>
        <fullName evidence="1">Uncharacterized protein</fullName>
    </submittedName>
</protein>
<dbReference type="KEGG" id="ipo:Ilyop_0341"/>
<keyword evidence="2" id="KW-1185">Reference proteome</keyword>
<evidence type="ECO:0000313" key="1">
    <source>
        <dbReference type="EMBL" id="ADO82130.1"/>
    </source>
</evidence>
<sequence>MSNYNWVKIGEMMQKLIEDNTIDFNEEATYCIMRRYNPELPFSFDRYIKTYKEELGVDFVQRKDVLGKIFLNYDVDTRLKLLNYLLYYFHKSKVNRIKLKELENYLDDNR</sequence>
<organism evidence="1 2">
    <name type="scientific">Ilyobacter polytropus (strain ATCC 51220 / DSM 2926 / LMG 16218 / CuHBu1)</name>
    <dbReference type="NCBI Taxonomy" id="572544"/>
    <lineage>
        <taxon>Bacteria</taxon>
        <taxon>Fusobacteriati</taxon>
        <taxon>Fusobacteriota</taxon>
        <taxon>Fusobacteriia</taxon>
        <taxon>Fusobacteriales</taxon>
        <taxon>Fusobacteriaceae</taxon>
        <taxon>Ilyobacter</taxon>
    </lineage>
</organism>
<proteinExistence type="predicted"/>
<gene>
    <name evidence="1" type="ordered locus">Ilyop_0341</name>
</gene>
<dbReference type="STRING" id="572544.Ilyop_0341"/>
<name>E3HAY1_ILYPC</name>
<dbReference type="EMBL" id="CP002281">
    <property type="protein sequence ID" value="ADO82130.1"/>
    <property type="molecule type" value="Genomic_DNA"/>
</dbReference>
<accession>E3HAY1</accession>
<reference evidence="1 2" key="1">
    <citation type="journal article" date="2010" name="Stand. Genomic Sci.">
        <title>Complete genome sequence of Ilyobacter polytropus type strain (CuHbu1).</title>
        <authorList>
            <person name="Sikorski J."/>
            <person name="Chertkov O."/>
            <person name="Lapidus A."/>
            <person name="Nolan M."/>
            <person name="Lucas S."/>
            <person name="Del Rio T.G."/>
            <person name="Tice H."/>
            <person name="Cheng J.F."/>
            <person name="Tapia R."/>
            <person name="Han C."/>
            <person name="Goodwin L."/>
            <person name="Pitluck S."/>
            <person name="Liolios K."/>
            <person name="Ivanova N."/>
            <person name="Mavromatis K."/>
            <person name="Mikhailova N."/>
            <person name="Pati A."/>
            <person name="Chen A."/>
            <person name="Palaniappan K."/>
            <person name="Land M."/>
            <person name="Hauser L."/>
            <person name="Chang Y.J."/>
            <person name="Jeffries C.D."/>
            <person name="Brambilla E."/>
            <person name="Yasawong M."/>
            <person name="Rohde M."/>
            <person name="Pukall R."/>
            <person name="Spring S."/>
            <person name="Goker M."/>
            <person name="Woyke T."/>
            <person name="Bristow J."/>
            <person name="Eisen J.A."/>
            <person name="Markowitz V."/>
            <person name="Hugenholtz P."/>
            <person name="Kyrpides N.C."/>
            <person name="Klenk H.P."/>
        </authorList>
    </citation>
    <scope>NUCLEOTIDE SEQUENCE [LARGE SCALE GENOMIC DNA]</scope>
    <source>
        <strain evidence="2">ATCC 51220 / DSM 2926 / LMG 16218 / CuHBu1</strain>
    </source>
</reference>
<dbReference type="AlphaFoldDB" id="E3HAY1"/>
<evidence type="ECO:0000313" key="2">
    <source>
        <dbReference type="Proteomes" id="UP000006875"/>
    </source>
</evidence>
<dbReference type="HOGENOM" id="CLU_2167531_0_0_0"/>
<dbReference type="Proteomes" id="UP000006875">
    <property type="component" value="Chromosome"/>
</dbReference>
<dbReference type="RefSeq" id="WP_013386800.1">
    <property type="nucleotide sequence ID" value="NC_014632.1"/>
</dbReference>